<sequence>MERLLILLILSAAAFASVEENRGIEEEEELFEGDIKLTEEQMNELNSRAAMKTRKWPGGVVPYELDSSLSGESRAVNAINAAIAEYAKLTCIKLRPKKAGDNAYLSIFKGSGEGNFRKNSASSVTTHNTPYDYGSVMHYSGRAFTKNGKPTIVPLKSGVYIGQRGGLSPLDVKQVNIHYNCGGISPSPVTKPPPQSGFNCNFDSNMCSFVNMGSDKFDWTRRSGGTPSWGTGPSSGHGGKGSYMYIEASSPRKQNDNAKMMASITFDGNTCVSFYYHMYGKHVGKLVVSVGTKTYLTLAGSQGNAWKQASFKLSAKGNFPVVFEGVVGKAWQGDIAIDDVSVKKC</sequence>
<dbReference type="PANTHER" id="PTHR23282:SF146">
    <property type="entry name" value="RT07201P-RELATED"/>
    <property type="match status" value="1"/>
</dbReference>
<dbReference type="InterPro" id="IPR013320">
    <property type="entry name" value="ConA-like_dom_sf"/>
</dbReference>
<dbReference type="InterPro" id="IPR051560">
    <property type="entry name" value="MAM_domain-containing"/>
</dbReference>
<dbReference type="PROSITE" id="PS50060">
    <property type="entry name" value="MAM_2"/>
    <property type="match status" value="1"/>
</dbReference>
<dbReference type="InParanoid" id="A7REP8"/>
<feature type="signal peptide" evidence="6">
    <location>
        <begin position="1"/>
        <end position="16"/>
    </location>
</feature>
<keyword evidence="10" id="KW-1185">Reference proteome</keyword>
<dbReference type="eggNOG" id="KOG3714">
    <property type="taxonomic scope" value="Eukaryota"/>
</dbReference>
<dbReference type="CDD" id="cd06263">
    <property type="entry name" value="MAM"/>
    <property type="match status" value="1"/>
</dbReference>
<evidence type="ECO:0008006" key="11">
    <source>
        <dbReference type="Google" id="ProtNLM"/>
    </source>
</evidence>
<dbReference type="AlphaFoldDB" id="A7REP8"/>
<dbReference type="PANTHER" id="PTHR23282">
    <property type="entry name" value="APICAL ENDOSOMAL GLYCOPROTEIN PRECURSOR"/>
    <property type="match status" value="1"/>
</dbReference>
<evidence type="ECO:0000259" key="8">
    <source>
        <dbReference type="PROSITE" id="PS51864"/>
    </source>
</evidence>
<evidence type="ECO:0000259" key="7">
    <source>
        <dbReference type="PROSITE" id="PS50060"/>
    </source>
</evidence>
<organism evidence="9 10">
    <name type="scientific">Nematostella vectensis</name>
    <name type="common">Starlet sea anemone</name>
    <dbReference type="NCBI Taxonomy" id="45351"/>
    <lineage>
        <taxon>Eukaryota</taxon>
        <taxon>Metazoa</taxon>
        <taxon>Cnidaria</taxon>
        <taxon>Anthozoa</taxon>
        <taxon>Hexacorallia</taxon>
        <taxon>Actiniaria</taxon>
        <taxon>Edwardsiidae</taxon>
        <taxon>Nematostella</taxon>
    </lineage>
</organism>
<gene>
    <name evidence="9" type="ORF">NEMVEDRAFT_v1g196089</name>
</gene>
<dbReference type="PROSITE" id="PS51864">
    <property type="entry name" value="ASTACIN"/>
    <property type="match status" value="2"/>
</dbReference>
<accession>A7REP8</accession>
<dbReference type="Pfam" id="PF01400">
    <property type="entry name" value="Astacin"/>
    <property type="match status" value="2"/>
</dbReference>
<dbReference type="InterPro" id="IPR024079">
    <property type="entry name" value="MetalloPept_cat_dom_sf"/>
</dbReference>
<dbReference type="Proteomes" id="UP000001593">
    <property type="component" value="Unassembled WGS sequence"/>
</dbReference>
<evidence type="ECO:0000256" key="1">
    <source>
        <dbReference type="ARBA" id="ARBA00004613"/>
    </source>
</evidence>
<comment type="caution">
    <text evidence="5">Lacks conserved residue(s) required for the propagation of feature annotation.</text>
</comment>
<feature type="domain" description="Peptidase M12A" evidence="8">
    <location>
        <begin position="49"/>
        <end position="112"/>
    </location>
</feature>
<name>A7REP8_NEMVE</name>
<keyword evidence="3" id="KW-0677">Repeat</keyword>
<dbReference type="GO" id="GO:0016020">
    <property type="term" value="C:membrane"/>
    <property type="evidence" value="ECO:0007669"/>
    <property type="project" value="InterPro"/>
</dbReference>
<reference evidence="9 10" key="1">
    <citation type="journal article" date="2007" name="Science">
        <title>Sea anemone genome reveals ancestral eumetazoan gene repertoire and genomic organization.</title>
        <authorList>
            <person name="Putnam N.H."/>
            <person name="Srivastava M."/>
            <person name="Hellsten U."/>
            <person name="Dirks B."/>
            <person name="Chapman J."/>
            <person name="Salamov A."/>
            <person name="Terry A."/>
            <person name="Shapiro H."/>
            <person name="Lindquist E."/>
            <person name="Kapitonov V.V."/>
            <person name="Jurka J."/>
            <person name="Genikhovich G."/>
            <person name="Grigoriev I.V."/>
            <person name="Lucas S.M."/>
            <person name="Steele R.E."/>
            <person name="Finnerty J.R."/>
            <person name="Technau U."/>
            <person name="Martindale M.Q."/>
            <person name="Rokhsar D.S."/>
        </authorList>
    </citation>
    <scope>NUCLEOTIDE SEQUENCE [LARGE SCALE GENOMIC DNA]</scope>
    <source>
        <strain evidence="10">CH2 X CH6</strain>
    </source>
</reference>
<dbReference type="HOGENOM" id="CLU_034971_0_0_1"/>
<dbReference type="SUPFAM" id="SSF55486">
    <property type="entry name" value="Metalloproteases ('zincins'), catalytic domain"/>
    <property type="match status" value="1"/>
</dbReference>
<evidence type="ECO:0000256" key="2">
    <source>
        <dbReference type="ARBA" id="ARBA00022525"/>
    </source>
</evidence>
<evidence type="ECO:0000256" key="5">
    <source>
        <dbReference type="PROSITE-ProRule" id="PRU01211"/>
    </source>
</evidence>
<dbReference type="SMART" id="SM00137">
    <property type="entry name" value="MAM"/>
    <property type="match status" value="1"/>
</dbReference>
<feature type="domain" description="Peptidase M12A" evidence="8">
    <location>
        <begin position="113"/>
        <end position="182"/>
    </location>
</feature>
<keyword evidence="2" id="KW-0964">Secreted</keyword>
<evidence type="ECO:0000313" key="10">
    <source>
        <dbReference type="Proteomes" id="UP000001593"/>
    </source>
</evidence>
<dbReference type="SUPFAM" id="SSF49899">
    <property type="entry name" value="Concanavalin A-like lectins/glucanases"/>
    <property type="match status" value="1"/>
</dbReference>
<dbReference type="Gene3D" id="3.40.390.10">
    <property type="entry name" value="Collagenase (Catalytic Domain)"/>
    <property type="match status" value="2"/>
</dbReference>
<keyword evidence="6" id="KW-0732">Signal</keyword>
<evidence type="ECO:0000313" key="9">
    <source>
        <dbReference type="EMBL" id="EDO49950.1"/>
    </source>
</evidence>
<dbReference type="InterPro" id="IPR000998">
    <property type="entry name" value="MAM_dom"/>
</dbReference>
<dbReference type="FunFam" id="2.60.120.200:FF:000182">
    <property type="entry name" value="MAM and LDL-receptor class A domain-containing protein 1"/>
    <property type="match status" value="1"/>
</dbReference>
<dbReference type="InterPro" id="IPR001506">
    <property type="entry name" value="Peptidase_M12A"/>
</dbReference>
<dbReference type="GO" id="GO:0004222">
    <property type="term" value="F:metalloendopeptidase activity"/>
    <property type="evidence" value="ECO:0007669"/>
    <property type="project" value="InterPro"/>
</dbReference>
<dbReference type="OMA" id="VNIHYNC"/>
<evidence type="ECO:0000256" key="4">
    <source>
        <dbReference type="ARBA" id="ARBA00023157"/>
    </source>
</evidence>
<dbReference type="Pfam" id="PF00629">
    <property type="entry name" value="MAM"/>
    <property type="match status" value="1"/>
</dbReference>
<comment type="subcellular location">
    <subcellularLocation>
        <location evidence="1">Secreted</location>
    </subcellularLocation>
</comment>
<evidence type="ECO:0000256" key="6">
    <source>
        <dbReference type="SAM" id="SignalP"/>
    </source>
</evidence>
<feature type="chain" id="PRO_5002714356" description="Metalloendopeptidase" evidence="6">
    <location>
        <begin position="17"/>
        <end position="345"/>
    </location>
</feature>
<dbReference type="GO" id="GO:0006508">
    <property type="term" value="P:proteolysis"/>
    <property type="evidence" value="ECO:0007669"/>
    <property type="project" value="InterPro"/>
</dbReference>
<dbReference type="GO" id="GO:0005576">
    <property type="term" value="C:extracellular region"/>
    <property type="evidence" value="ECO:0007669"/>
    <property type="project" value="UniProtKB-SubCell"/>
</dbReference>
<keyword evidence="4" id="KW-1015">Disulfide bond</keyword>
<dbReference type="EMBL" id="DS469507">
    <property type="protein sequence ID" value="EDO49950.1"/>
    <property type="molecule type" value="Genomic_DNA"/>
</dbReference>
<feature type="domain" description="MAM" evidence="7">
    <location>
        <begin position="198"/>
        <end position="345"/>
    </location>
</feature>
<protein>
    <recommendedName>
        <fullName evidence="11">Metalloendopeptidase</fullName>
    </recommendedName>
</protein>
<proteinExistence type="predicted"/>
<evidence type="ECO:0000256" key="3">
    <source>
        <dbReference type="ARBA" id="ARBA00022737"/>
    </source>
</evidence>
<dbReference type="PhylomeDB" id="A7REP8"/>
<dbReference type="Gene3D" id="2.60.120.200">
    <property type="match status" value="1"/>
</dbReference>
<feature type="active site" evidence="5">
    <location>
        <position position="113"/>
    </location>
</feature>